<dbReference type="PANTHER" id="PTHR35901:SF1">
    <property type="entry name" value="EXONUCLEASE VAPC9"/>
    <property type="match status" value="1"/>
</dbReference>
<evidence type="ECO:0000259" key="7">
    <source>
        <dbReference type="Pfam" id="PF01850"/>
    </source>
</evidence>
<dbReference type="EC" id="3.1.-.-" evidence="6"/>
<gene>
    <name evidence="6 8" type="primary">vapC</name>
    <name evidence="8" type="ORF">NSPZN2_30236</name>
</gene>
<dbReference type="Pfam" id="PF01850">
    <property type="entry name" value="PIN"/>
    <property type="match status" value="1"/>
</dbReference>
<name>A0ABN7LIK1_9BACT</name>
<evidence type="ECO:0000256" key="2">
    <source>
        <dbReference type="ARBA" id="ARBA00022722"/>
    </source>
</evidence>
<comment type="caution">
    <text evidence="8">The sequence shown here is derived from an EMBL/GenBank/DDBJ whole genome shotgun (WGS) entry which is preliminary data.</text>
</comment>
<dbReference type="InterPro" id="IPR044153">
    <property type="entry name" value="PIN_Pae0151-like"/>
</dbReference>
<feature type="binding site" evidence="6">
    <location>
        <position position="99"/>
    </location>
    <ligand>
        <name>Mg(2+)</name>
        <dbReference type="ChEBI" id="CHEBI:18420"/>
    </ligand>
</feature>
<feature type="binding site" evidence="6">
    <location>
        <position position="7"/>
    </location>
    <ligand>
        <name>Mg(2+)</name>
        <dbReference type="ChEBI" id="CHEBI:18420"/>
    </ligand>
</feature>
<evidence type="ECO:0000256" key="3">
    <source>
        <dbReference type="ARBA" id="ARBA00022723"/>
    </source>
</evidence>
<proteinExistence type="inferred from homology"/>
<dbReference type="InterPro" id="IPR022907">
    <property type="entry name" value="VapC_family"/>
</dbReference>
<dbReference type="PANTHER" id="PTHR35901">
    <property type="entry name" value="RIBONUCLEASE VAPC3"/>
    <property type="match status" value="1"/>
</dbReference>
<dbReference type="EMBL" id="CAJNBJ010000016">
    <property type="protein sequence ID" value="CAE6752397.1"/>
    <property type="molecule type" value="Genomic_DNA"/>
</dbReference>
<sequence length="140" mass="16016">MSGYVVDASVAIKWFIPEIHSDAALLVTRLHEHLHVPAFMVLELGSVIAKKIRRKELTRAEGSTILKELRHLPLQRHADERLFPAAYELALDTQQSLYDCLYLALAEVVEGRLITADRKFYRALAAHPFHDCLVWVEDLE</sequence>
<reference evidence="8 9" key="1">
    <citation type="submission" date="2021-02" db="EMBL/GenBank/DDBJ databases">
        <authorList>
            <person name="Han P."/>
        </authorList>
    </citation>
    <scope>NUCLEOTIDE SEQUENCE [LARGE SCALE GENOMIC DNA]</scope>
    <source>
        <strain evidence="8">Candidatus Nitrospira sp. ZN2</strain>
    </source>
</reference>
<dbReference type="HAMAP" id="MF_00265">
    <property type="entry name" value="VapC_Nob1"/>
    <property type="match status" value="1"/>
</dbReference>
<evidence type="ECO:0000256" key="1">
    <source>
        <dbReference type="ARBA" id="ARBA00022649"/>
    </source>
</evidence>
<comment type="function">
    <text evidence="6">Toxic component of a toxin-antitoxin (TA) system. An RNase.</text>
</comment>
<protein>
    <recommendedName>
        <fullName evidence="6">Ribonuclease VapC</fullName>
        <shortName evidence="6">RNase VapC</shortName>
        <ecNumber evidence="6">3.1.-.-</ecNumber>
    </recommendedName>
    <alternativeName>
        <fullName evidence="6">Toxin VapC</fullName>
    </alternativeName>
</protein>
<dbReference type="CDD" id="cd09873">
    <property type="entry name" value="PIN_Pae0151-like"/>
    <property type="match status" value="1"/>
</dbReference>
<evidence type="ECO:0000256" key="5">
    <source>
        <dbReference type="ARBA" id="ARBA00022842"/>
    </source>
</evidence>
<dbReference type="InterPro" id="IPR051619">
    <property type="entry name" value="TypeII_TA_RNase_PINc/VapC"/>
</dbReference>
<evidence type="ECO:0000256" key="4">
    <source>
        <dbReference type="ARBA" id="ARBA00022801"/>
    </source>
</evidence>
<comment type="similarity">
    <text evidence="6">Belongs to the PINc/VapC protein family.</text>
</comment>
<keyword evidence="4 6" id="KW-0378">Hydrolase</keyword>
<keyword evidence="5 6" id="KW-0460">Magnesium</keyword>
<organism evidence="8 9">
    <name type="scientific">Nitrospira defluvii</name>
    <dbReference type="NCBI Taxonomy" id="330214"/>
    <lineage>
        <taxon>Bacteria</taxon>
        <taxon>Pseudomonadati</taxon>
        <taxon>Nitrospirota</taxon>
        <taxon>Nitrospiria</taxon>
        <taxon>Nitrospirales</taxon>
        <taxon>Nitrospiraceae</taxon>
        <taxon>Nitrospira</taxon>
    </lineage>
</organism>
<dbReference type="SUPFAM" id="SSF88723">
    <property type="entry name" value="PIN domain-like"/>
    <property type="match status" value="1"/>
</dbReference>
<keyword evidence="6" id="KW-0800">Toxin</keyword>
<dbReference type="InterPro" id="IPR029060">
    <property type="entry name" value="PIN-like_dom_sf"/>
</dbReference>
<dbReference type="InterPro" id="IPR002716">
    <property type="entry name" value="PIN_dom"/>
</dbReference>
<keyword evidence="2 6" id="KW-0540">Nuclease</keyword>
<comment type="cofactor">
    <cofactor evidence="6">
        <name>Mg(2+)</name>
        <dbReference type="ChEBI" id="CHEBI:18420"/>
    </cofactor>
</comment>
<keyword evidence="9" id="KW-1185">Reference proteome</keyword>
<feature type="domain" description="PIN" evidence="7">
    <location>
        <begin position="4"/>
        <end position="123"/>
    </location>
</feature>
<dbReference type="Proteomes" id="UP000675880">
    <property type="component" value="Unassembled WGS sequence"/>
</dbReference>
<evidence type="ECO:0000256" key="6">
    <source>
        <dbReference type="HAMAP-Rule" id="MF_00265"/>
    </source>
</evidence>
<keyword evidence="1 6" id="KW-1277">Toxin-antitoxin system</keyword>
<evidence type="ECO:0000313" key="8">
    <source>
        <dbReference type="EMBL" id="CAE6752397.1"/>
    </source>
</evidence>
<keyword evidence="3 6" id="KW-0479">Metal-binding</keyword>
<evidence type="ECO:0000313" key="9">
    <source>
        <dbReference type="Proteomes" id="UP000675880"/>
    </source>
</evidence>
<dbReference type="Gene3D" id="3.40.50.1010">
    <property type="entry name" value="5'-nuclease"/>
    <property type="match status" value="1"/>
</dbReference>
<accession>A0ABN7LIK1</accession>
<dbReference type="GO" id="GO:0016787">
    <property type="term" value="F:hydrolase activity"/>
    <property type="evidence" value="ECO:0007669"/>
    <property type="project" value="UniProtKB-KW"/>
</dbReference>
<dbReference type="RefSeq" id="WP_213042427.1">
    <property type="nucleotide sequence ID" value="NZ_CAJNBJ010000016.1"/>
</dbReference>